<keyword evidence="2" id="KW-1185">Reference proteome</keyword>
<evidence type="ECO:0000313" key="1">
    <source>
        <dbReference type="EMBL" id="GAL19414.1"/>
    </source>
</evidence>
<protein>
    <submittedName>
        <fullName evidence="1">BarA sensory histidine kinase</fullName>
    </submittedName>
</protein>
<dbReference type="AlphaFoldDB" id="A0A090RYT8"/>
<gene>
    <name evidence="1" type="ORF">JCM19235_770</name>
</gene>
<sequence>MLGYIAIELDLSSLRLQQYQEVFSAILVMVLGLSCLASSPIDSCTM</sequence>
<organism evidence="1 2">
    <name type="scientific">Vibrio maritimus</name>
    <dbReference type="NCBI Taxonomy" id="990268"/>
    <lineage>
        <taxon>Bacteria</taxon>
        <taxon>Pseudomonadati</taxon>
        <taxon>Pseudomonadota</taxon>
        <taxon>Gammaproteobacteria</taxon>
        <taxon>Vibrionales</taxon>
        <taxon>Vibrionaceae</taxon>
        <taxon>Vibrio</taxon>
    </lineage>
</organism>
<proteinExistence type="predicted"/>
<dbReference type="GO" id="GO:0016301">
    <property type="term" value="F:kinase activity"/>
    <property type="evidence" value="ECO:0007669"/>
    <property type="project" value="UniProtKB-KW"/>
</dbReference>
<dbReference type="STRING" id="990268.JCM19235_770"/>
<accession>A0A090RYT8</accession>
<dbReference type="EMBL" id="BBMR01000004">
    <property type="protein sequence ID" value="GAL19414.1"/>
    <property type="molecule type" value="Genomic_DNA"/>
</dbReference>
<reference evidence="1 2" key="1">
    <citation type="submission" date="2014-09" db="EMBL/GenBank/DDBJ databases">
        <title>Vibrio maritimus JCM 19235. (C45) whole genome shotgun sequence.</title>
        <authorList>
            <person name="Sawabe T."/>
            <person name="Meirelles P."/>
            <person name="Nakanishi M."/>
            <person name="Sayaka M."/>
            <person name="Hattori M."/>
            <person name="Ohkuma M."/>
        </authorList>
    </citation>
    <scope>NUCLEOTIDE SEQUENCE [LARGE SCALE GENOMIC DNA]</scope>
    <source>
        <strain evidence="2">JCM19235</strain>
    </source>
</reference>
<comment type="caution">
    <text evidence="1">The sequence shown here is derived from an EMBL/GenBank/DDBJ whole genome shotgun (WGS) entry which is preliminary data.</text>
</comment>
<keyword evidence="1" id="KW-0418">Kinase</keyword>
<keyword evidence="1" id="KW-0808">Transferase</keyword>
<dbReference type="Proteomes" id="UP000029228">
    <property type="component" value="Unassembled WGS sequence"/>
</dbReference>
<name>A0A090RYT8_9VIBR</name>
<evidence type="ECO:0000313" key="2">
    <source>
        <dbReference type="Proteomes" id="UP000029228"/>
    </source>
</evidence>